<dbReference type="EMBL" id="BJVI01000034">
    <property type="protein sequence ID" value="GEL19257.1"/>
    <property type="molecule type" value="Genomic_DNA"/>
</dbReference>
<dbReference type="STRING" id="1123024.GCA_000423625_00021"/>
<comment type="caution">
    <text evidence="2">The sequence shown here is derived from an EMBL/GenBank/DDBJ whole genome shotgun (WGS) entry which is preliminary data.</text>
</comment>
<dbReference type="AlphaFoldDB" id="A0A511D3L3"/>
<name>A0A511D3L3_9PSEU</name>
<dbReference type="OrthoDB" id="5022306at2"/>
<dbReference type="InterPro" id="IPR034660">
    <property type="entry name" value="DinB/YfiT-like"/>
</dbReference>
<protein>
    <recommendedName>
        <fullName evidence="1">DinB-like domain-containing protein</fullName>
    </recommendedName>
</protein>
<dbReference type="Proteomes" id="UP000321328">
    <property type="component" value="Unassembled WGS sequence"/>
</dbReference>
<accession>A0A511D3L3</accession>
<evidence type="ECO:0000259" key="1">
    <source>
        <dbReference type="Pfam" id="PF12867"/>
    </source>
</evidence>
<gene>
    <name evidence="2" type="ORF">PA7_30940</name>
</gene>
<dbReference type="RefSeq" id="WP_084795606.1">
    <property type="nucleotide sequence ID" value="NZ_AUII01000001.1"/>
</dbReference>
<reference evidence="2 3" key="1">
    <citation type="submission" date="2019-07" db="EMBL/GenBank/DDBJ databases">
        <title>Whole genome shotgun sequence of Pseudonocardia asaccharolytica NBRC 16224.</title>
        <authorList>
            <person name="Hosoyama A."/>
            <person name="Uohara A."/>
            <person name="Ohji S."/>
            <person name="Ichikawa N."/>
        </authorList>
    </citation>
    <scope>NUCLEOTIDE SEQUENCE [LARGE SCALE GENOMIC DNA]</scope>
    <source>
        <strain evidence="2 3">NBRC 16224</strain>
    </source>
</reference>
<organism evidence="2 3">
    <name type="scientific">Pseudonocardia asaccharolytica DSM 44247 = NBRC 16224</name>
    <dbReference type="NCBI Taxonomy" id="1123024"/>
    <lineage>
        <taxon>Bacteria</taxon>
        <taxon>Bacillati</taxon>
        <taxon>Actinomycetota</taxon>
        <taxon>Actinomycetes</taxon>
        <taxon>Pseudonocardiales</taxon>
        <taxon>Pseudonocardiaceae</taxon>
        <taxon>Pseudonocardia</taxon>
    </lineage>
</organism>
<evidence type="ECO:0000313" key="3">
    <source>
        <dbReference type="Proteomes" id="UP000321328"/>
    </source>
</evidence>
<proteinExistence type="predicted"/>
<sequence length="201" mass="22151">MDWTEQLVTQLDRHWTGQVRPKFEGLTNAEYFWEPAPGAWNVRPRGTSTAPVQAGSGDFTIDFAFPEPDPPPVTTISWRLAHLIVGVFGARVGNHFGGPPVEYPTFGYAGTAAEALRQLDEVYRAWTAGVRGLGPDALAAPVGPAEGPWADRPMAELVLHINREAIHHGAEVLLLRDLFRRERAEYLGQPRVKWSQPPGPA</sequence>
<dbReference type="Pfam" id="PF12867">
    <property type="entry name" value="DinB_2"/>
    <property type="match status" value="1"/>
</dbReference>
<dbReference type="SUPFAM" id="SSF109854">
    <property type="entry name" value="DinB/YfiT-like putative metalloenzymes"/>
    <property type="match status" value="1"/>
</dbReference>
<evidence type="ECO:0000313" key="2">
    <source>
        <dbReference type="EMBL" id="GEL19257.1"/>
    </source>
</evidence>
<dbReference type="InterPro" id="IPR024775">
    <property type="entry name" value="DinB-like"/>
</dbReference>
<feature type="domain" description="DinB-like" evidence="1">
    <location>
        <begin position="10"/>
        <end position="171"/>
    </location>
</feature>
<keyword evidence="3" id="KW-1185">Reference proteome</keyword>